<sequence>MSARYAASTGASFILVAREGHAMLRRPTRWTRIVLDFVAAARRSREDGYQ</sequence>
<keyword evidence="2" id="KW-1185">Reference proteome</keyword>
<comment type="caution">
    <text evidence="1">The sequence shown here is derived from an EMBL/GenBank/DDBJ whole genome shotgun (WGS) entry which is preliminary data.</text>
</comment>
<protein>
    <recommendedName>
        <fullName evidence="3">Alpha/beta hydrolase</fullName>
    </recommendedName>
</protein>
<proteinExistence type="predicted"/>
<evidence type="ECO:0000313" key="1">
    <source>
        <dbReference type="EMBL" id="MFC4997698.1"/>
    </source>
</evidence>
<dbReference type="Proteomes" id="UP001595912">
    <property type="component" value="Unassembled WGS sequence"/>
</dbReference>
<accession>A0ABV9VQJ8</accession>
<reference evidence="2" key="1">
    <citation type="journal article" date="2019" name="Int. J. Syst. Evol. Microbiol.">
        <title>The Global Catalogue of Microorganisms (GCM) 10K type strain sequencing project: providing services to taxonomists for standard genome sequencing and annotation.</title>
        <authorList>
            <consortium name="The Broad Institute Genomics Platform"/>
            <consortium name="The Broad Institute Genome Sequencing Center for Infectious Disease"/>
            <person name="Wu L."/>
            <person name="Ma J."/>
        </authorList>
    </citation>
    <scope>NUCLEOTIDE SEQUENCE [LARGE SCALE GENOMIC DNA]</scope>
    <source>
        <strain evidence="2">CGMCC 4.7152</strain>
    </source>
</reference>
<dbReference type="EMBL" id="JBHSIU010000010">
    <property type="protein sequence ID" value="MFC4997698.1"/>
    <property type="molecule type" value="Genomic_DNA"/>
</dbReference>
<evidence type="ECO:0008006" key="3">
    <source>
        <dbReference type="Google" id="ProtNLM"/>
    </source>
</evidence>
<organism evidence="1 2">
    <name type="scientific">Dactylosporangium cerinum</name>
    <dbReference type="NCBI Taxonomy" id="1434730"/>
    <lineage>
        <taxon>Bacteria</taxon>
        <taxon>Bacillati</taxon>
        <taxon>Actinomycetota</taxon>
        <taxon>Actinomycetes</taxon>
        <taxon>Micromonosporales</taxon>
        <taxon>Micromonosporaceae</taxon>
        <taxon>Dactylosporangium</taxon>
    </lineage>
</organism>
<name>A0ABV9VQJ8_9ACTN</name>
<evidence type="ECO:0000313" key="2">
    <source>
        <dbReference type="Proteomes" id="UP001595912"/>
    </source>
</evidence>
<gene>
    <name evidence="1" type="ORF">ACFPIJ_07655</name>
</gene>
<dbReference type="RefSeq" id="WP_380113928.1">
    <property type="nucleotide sequence ID" value="NZ_JBHSIU010000010.1"/>
</dbReference>